<dbReference type="InterPro" id="IPR008780">
    <property type="entry name" value="Plasmodium_Vir"/>
</dbReference>
<dbReference type="AlphaFoldDB" id="A0A1A8X685"/>
<reference evidence="3" key="1">
    <citation type="submission" date="2016-05" db="EMBL/GenBank/DDBJ databases">
        <authorList>
            <person name="Naeem Raeece"/>
        </authorList>
    </citation>
    <scope>NUCLEOTIDE SEQUENCE [LARGE SCALE GENOMIC DNA]</scope>
</reference>
<proteinExistence type="predicted"/>
<gene>
    <name evidence="2" type="ORF">POVCU1_057730</name>
</gene>
<evidence type="ECO:0000313" key="2">
    <source>
        <dbReference type="EMBL" id="SBT00125.1"/>
    </source>
</evidence>
<dbReference type="Pfam" id="PF05795">
    <property type="entry name" value="Plasmodium_Vir"/>
    <property type="match status" value="2"/>
</dbReference>
<evidence type="ECO:0000313" key="3">
    <source>
        <dbReference type="Proteomes" id="UP000078546"/>
    </source>
</evidence>
<accession>A0A1A8X685</accession>
<keyword evidence="1" id="KW-0472">Membrane</keyword>
<name>A0A1A8X685_PLAOA</name>
<organism evidence="2 3">
    <name type="scientific">Plasmodium ovale curtisi</name>
    <dbReference type="NCBI Taxonomy" id="864141"/>
    <lineage>
        <taxon>Eukaryota</taxon>
        <taxon>Sar</taxon>
        <taxon>Alveolata</taxon>
        <taxon>Apicomplexa</taxon>
        <taxon>Aconoidasida</taxon>
        <taxon>Haemosporida</taxon>
        <taxon>Plasmodiidae</taxon>
        <taxon>Plasmodium</taxon>
        <taxon>Plasmodium (Plasmodium)</taxon>
    </lineage>
</organism>
<dbReference type="Proteomes" id="UP000078546">
    <property type="component" value="Unassembled WGS sequence"/>
</dbReference>
<dbReference type="EMBL" id="FLQV01001724">
    <property type="protein sequence ID" value="SBT00125.1"/>
    <property type="molecule type" value="Genomic_DNA"/>
</dbReference>
<protein>
    <submittedName>
        <fullName evidence="2">PIR Superfamily Protein</fullName>
    </submittedName>
</protein>
<sequence length="332" mass="38708">MEYADDLLKESDEYKKYNEFNNVNIPNDYEISFNDALNIEPSDNTIKDICGRLAGNLKRILNSKDNMGYNTAEECGYLHFWFYDQLDKISRNKREQTNIQNLFSPIFGGWRNFNRKISNNNCSGRYFYYVSLDMWIEGKILHDYFKNYDYISNTQNFNDRKCEKYTKYISHVNTLYKKHKDGYYDHIISRYLSRYTSDKYDPQKLLSKMKCENAEPAMLLHPHQPPHYGVGMERDNPVSELQTEDVQSDSLSVNSKSSTIVGASISLIGMFVLFFTAYKFTPLGSLINGKISKKGKIQDSENHFTNALLGNNAEYVNISEHNSTFHVAYNNM</sequence>
<evidence type="ECO:0000256" key="1">
    <source>
        <dbReference type="SAM" id="Phobius"/>
    </source>
</evidence>
<keyword evidence="1" id="KW-0812">Transmembrane</keyword>
<keyword evidence="1" id="KW-1133">Transmembrane helix</keyword>
<feature type="transmembrane region" description="Helical" evidence="1">
    <location>
        <begin position="260"/>
        <end position="280"/>
    </location>
</feature>